<dbReference type="OrthoDB" id="9949340at2759"/>
<feature type="compositionally biased region" description="Basic and acidic residues" evidence="2">
    <location>
        <begin position="426"/>
        <end position="436"/>
    </location>
</feature>
<sequence>MGIRIPAGHTRSAGPLHVTKPSNGKQAAGAGMRSTLPSPKTVRGPGGSGDSAGRRGVSGIRGRMLPVGGASPPKKHSVVPNLMEKGLMLLQCVAGRDNLVPDWKLRRRQRSLSKSAQAISRFYRKKGEYKQTPSPEGTTFMAELEELRKAFLERPGCPQFSTKATSMSRYGSSTSAGVPEELCMGFDSWKVTQDPSCSQRCSDTKVDGCLLPFSKSACEFNYLRKRSESQIISPVPSSLVLAQSHPKKRLPWYISVIHEKDHCLLMLGEEVQRLSTMEVLLQKKDEEVLALQEEREALKKQLKCLLKSKGQETWVCQCMKEPVPKPSGRLSILKTFFRDEELQHWRQLQEEYAVTGRGKDLDAAGGEEEEAADAEEMADGEGEGPAGRKGAAPKEGGEEQEQLEEEEEEEEEVVELEEEKEVQEEEGQRRRSSRSLEEAFEQELIAQLEEYEHVIQEFQTELEVTRTRYSLAIGAITSLQRQVDFQESQLHMLNMENETLQKELRERKDQLQAMSNKFSNLREDKKHEEMMGIIEKDNILLRQQVLELQSKLEKQERIISEFNVTVGRLQAQVSQNQNHLQRRKWLQEEMLSKNEMIQQAEQQARVALESAQSRLERLRNKIIQATFSTSGVKSFATEISDNDILEALQRIISERADYYNQLKQKGARVPPLQQTEALSSPNKSKKITSK</sequence>
<dbReference type="RefSeq" id="XP_006748238.1">
    <property type="nucleotide sequence ID" value="XM_006748175.1"/>
</dbReference>
<accession>A0A2U3YXG4</accession>
<dbReference type="STRING" id="9713.A0A2U3YXG4"/>
<feature type="compositionally biased region" description="Acidic residues" evidence="2">
    <location>
        <begin position="365"/>
        <end position="382"/>
    </location>
</feature>
<name>A0A2U3YXG4_LEPWE</name>
<feature type="compositionally biased region" description="Polar residues" evidence="2">
    <location>
        <begin position="672"/>
        <end position="682"/>
    </location>
</feature>
<dbReference type="GeneID" id="102746535"/>
<dbReference type="InterPro" id="IPR052642">
    <property type="entry name" value="CC-FHA_domain"/>
</dbReference>
<protein>
    <submittedName>
        <fullName evidence="4">Coiled-coil domain-containing protein 27</fullName>
    </submittedName>
</protein>
<dbReference type="PANTHER" id="PTHR18853">
    <property type="entry name" value="FORKHEAD-ASSOCIATED DOMAIN-CONTAINING PROTEIN 1-RELATED"/>
    <property type="match status" value="1"/>
</dbReference>
<dbReference type="CTD" id="148870"/>
<evidence type="ECO:0000256" key="2">
    <source>
        <dbReference type="SAM" id="MobiDB-lite"/>
    </source>
</evidence>
<evidence type="ECO:0000313" key="3">
    <source>
        <dbReference type="Proteomes" id="UP000245341"/>
    </source>
</evidence>
<dbReference type="PANTHER" id="PTHR18853:SF9">
    <property type="entry name" value="COILED-COIL DOMAIN-CONTAINING PROTEIN 27"/>
    <property type="match status" value="1"/>
</dbReference>
<feature type="region of interest" description="Disordered" evidence="2">
    <location>
        <begin position="1"/>
        <end position="76"/>
    </location>
</feature>
<dbReference type="Proteomes" id="UP000245341">
    <property type="component" value="Unplaced"/>
</dbReference>
<evidence type="ECO:0000256" key="1">
    <source>
        <dbReference type="SAM" id="Coils"/>
    </source>
</evidence>
<evidence type="ECO:0000313" key="4">
    <source>
        <dbReference type="RefSeq" id="XP_006748238.1"/>
    </source>
</evidence>
<feature type="region of interest" description="Disordered" evidence="2">
    <location>
        <begin position="356"/>
        <end position="436"/>
    </location>
</feature>
<reference evidence="4" key="1">
    <citation type="submission" date="2025-08" db="UniProtKB">
        <authorList>
            <consortium name="RefSeq"/>
        </authorList>
    </citation>
    <scope>IDENTIFICATION</scope>
    <source>
        <tissue evidence="4">Liver</tissue>
    </source>
</reference>
<feature type="coiled-coil region" evidence="1">
    <location>
        <begin position="274"/>
        <end position="308"/>
    </location>
</feature>
<feature type="compositionally biased region" description="Acidic residues" evidence="2">
    <location>
        <begin position="398"/>
        <end position="425"/>
    </location>
</feature>
<gene>
    <name evidence="4" type="primary">CCDC27</name>
</gene>
<keyword evidence="3" id="KW-1185">Reference proteome</keyword>
<feature type="region of interest" description="Disordered" evidence="2">
    <location>
        <begin position="665"/>
        <end position="690"/>
    </location>
</feature>
<keyword evidence="1" id="KW-0175">Coiled coil</keyword>
<proteinExistence type="predicted"/>
<dbReference type="KEGG" id="lww:102746535"/>
<feature type="coiled-coil region" evidence="1">
    <location>
        <begin position="583"/>
        <end position="628"/>
    </location>
</feature>
<organism evidence="3 4">
    <name type="scientific">Leptonychotes weddellii</name>
    <name type="common">Weddell seal</name>
    <name type="synonym">Otaria weddellii</name>
    <dbReference type="NCBI Taxonomy" id="9713"/>
    <lineage>
        <taxon>Eukaryota</taxon>
        <taxon>Metazoa</taxon>
        <taxon>Chordata</taxon>
        <taxon>Craniata</taxon>
        <taxon>Vertebrata</taxon>
        <taxon>Euteleostomi</taxon>
        <taxon>Mammalia</taxon>
        <taxon>Eutheria</taxon>
        <taxon>Laurasiatheria</taxon>
        <taxon>Carnivora</taxon>
        <taxon>Caniformia</taxon>
        <taxon>Pinnipedia</taxon>
        <taxon>Phocidae</taxon>
        <taxon>Monachinae</taxon>
        <taxon>Lobodontini</taxon>
        <taxon>Leptonychotes</taxon>
    </lineage>
</organism>
<dbReference type="AlphaFoldDB" id="A0A2U3YXG4"/>